<organism evidence="1 2">
    <name type="scientific">Streptomyces olivaceiscleroticus</name>
    <dbReference type="NCBI Taxonomy" id="68245"/>
    <lineage>
        <taxon>Bacteria</taxon>
        <taxon>Bacillati</taxon>
        <taxon>Actinomycetota</taxon>
        <taxon>Actinomycetes</taxon>
        <taxon>Kitasatosporales</taxon>
        <taxon>Streptomycetaceae</taxon>
        <taxon>Streptomyces</taxon>
    </lineage>
</organism>
<keyword evidence="2" id="KW-1185">Reference proteome</keyword>
<dbReference type="EMBL" id="BAAABY010000051">
    <property type="protein sequence ID" value="GAA0492396.1"/>
    <property type="molecule type" value="Genomic_DNA"/>
</dbReference>
<dbReference type="RefSeq" id="WP_346099206.1">
    <property type="nucleotide sequence ID" value="NZ_BAAABY010000051.1"/>
</dbReference>
<reference evidence="2" key="1">
    <citation type="journal article" date="2019" name="Int. J. Syst. Evol. Microbiol.">
        <title>The Global Catalogue of Microorganisms (GCM) 10K type strain sequencing project: providing services to taxonomists for standard genome sequencing and annotation.</title>
        <authorList>
            <consortium name="The Broad Institute Genomics Platform"/>
            <consortium name="The Broad Institute Genome Sequencing Center for Infectious Disease"/>
            <person name="Wu L."/>
            <person name="Ma J."/>
        </authorList>
    </citation>
    <scope>NUCLEOTIDE SEQUENCE [LARGE SCALE GENOMIC DNA]</scope>
    <source>
        <strain evidence="2">JCM 4805</strain>
    </source>
</reference>
<accession>A0ABP3L4M9</accession>
<comment type="caution">
    <text evidence="1">The sequence shown here is derived from an EMBL/GenBank/DDBJ whole genome shotgun (WGS) entry which is preliminary data.</text>
</comment>
<evidence type="ECO:0000313" key="2">
    <source>
        <dbReference type="Proteomes" id="UP001500909"/>
    </source>
</evidence>
<name>A0ABP3L4M9_9ACTN</name>
<protein>
    <submittedName>
        <fullName evidence="1">Uncharacterized protein</fullName>
    </submittedName>
</protein>
<sequence>MGKGKRRSGTAGAGRTIAVLGGRHELEVRRLKWGPDRIDLFYRITPPLPERWRDEPDGSMTEVAPPVHLSVEAVDDLGGKYLDGGGAFGTEPEGRFTDGSISLQPGPAPGAGALSLTLSLTCGEHESTHRIDMPL</sequence>
<dbReference type="Proteomes" id="UP001500909">
    <property type="component" value="Unassembled WGS sequence"/>
</dbReference>
<evidence type="ECO:0000313" key="1">
    <source>
        <dbReference type="EMBL" id="GAA0492396.1"/>
    </source>
</evidence>
<proteinExistence type="predicted"/>
<gene>
    <name evidence="1" type="ORF">GCM10010361_67040</name>
</gene>